<sequence length="146" mass="16413">MAHLFSASYACLLADCGDLQRRSLVEQPPSFSFKPGNSLKESDYAGPTSDEVDPDTDLTYADAFADKDDEKEALLSLQNDHPPEYYIQQLEVSKDEECTKEDLKKKQEPSAELHGRALGSMMGKYTRKTTPSCLPNCIDLYSVYRF</sequence>
<dbReference type="Proteomes" id="UP001056012">
    <property type="component" value="Chromosome 7"/>
</dbReference>
<accession>A0A9Q8ZI65</accession>
<reference evidence="2" key="1">
    <citation type="submission" date="2021-12" db="EMBL/GenBank/DDBJ databases">
        <title>Curvularia clavata genome.</title>
        <authorList>
            <person name="Cao Y."/>
        </authorList>
    </citation>
    <scope>NUCLEOTIDE SEQUENCE</scope>
    <source>
        <strain evidence="2">Yc1106</strain>
    </source>
</reference>
<proteinExistence type="predicted"/>
<dbReference type="OrthoDB" id="3936805at2759"/>
<gene>
    <name evidence="2" type="ORF">yc1106_09434</name>
</gene>
<name>A0A9Q8ZI65_CURCL</name>
<keyword evidence="3" id="KW-1185">Reference proteome</keyword>
<dbReference type="AlphaFoldDB" id="A0A9Q8ZI65"/>
<evidence type="ECO:0000313" key="3">
    <source>
        <dbReference type="Proteomes" id="UP001056012"/>
    </source>
</evidence>
<evidence type="ECO:0000313" key="2">
    <source>
        <dbReference type="EMBL" id="USP82160.1"/>
    </source>
</evidence>
<organism evidence="2 3">
    <name type="scientific">Curvularia clavata</name>
    <dbReference type="NCBI Taxonomy" id="95742"/>
    <lineage>
        <taxon>Eukaryota</taxon>
        <taxon>Fungi</taxon>
        <taxon>Dikarya</taxon>
        <taxon>Ascomycota</taxon>
        <taxon>Pezizomycotina</taxon>
        <taxon>Dothideomycetes</taxon>
        <taxon>Pleosporomycetidae</taxon>
        <taxon>Pleosporales</taxon>
        <taxon>Pleosporineae</taxon>
        <taxon>Pleosporaceae</taxon>
        <taxon>Curvularia</taxon>
    </lineage>
</organism>
<dbReference type="VEuPathDB" id="FungiDB:yc1106_09434"/>
<dbReference type="EMBL" id="CP089280">
    <property type="protein sequence ID" value="USP82160.1"/>
    <property type="molecule type" value="Genomic_DNA"/>
</dbReference>
<protein>
    <submittedName>
        <fullName evidence="2">Uncharacterized protein</fullName>
    </submittedName>
</protein>
<evidence type="ECO:0000256" key="1">
    <source>
        <dbReference type="SAM" id="MobiDB-lite"/>
    </source>
</evidence>
<feature type="region of interest" description="Disordered" evidence="1">
    <location>
        <begin position="27"/>
        <end position="56"/>
    </location>
</feature>